<feature type="domain" description="C-type lectin" evidence="4">
    <location>
        <begin position="180"/>
        <end position="302"/>
    </location>
</feature>
<protein>
    <submittedName>
        <fullName evidence="5">C-type lectin domain family 6 member A-like</fullName>
    </submittedName>
</protein>
<dbReference type="GO" id="GO:0030246">
    <property type="term" value="F:carbohydrate binding"/>
    <property type="evidence" value="ECO:0007669"/>
    <property type="project" value="UniProtKB-KW"/>
</dbReference>
<sequence>MADEVQYASLNFLKKNQQARPCKDAAETEDVTYTKIKKAKLLESTQKAEQTADPAEERTYDAINNVESLQTDKIEPPARVVYKAFLFKLLLLLCALLMAIIIFMVVYHLHFLNHCCTDLKAQYSDFNKSYTELHSSCTEINKTNAKLSSRFAALTKQCSSNNALPQEENCLLCSNGWHLFKSKCYFFSTDKRNWIFSHNECISKGGHLVIIESEEEQRFLDLNIKKEEKYMYWIGLSYQKKENEFRWENNMRVTTIKFWGTDQPNKQSGNSISEECVLLMTDKDGIKWHDFPCENSEQMICESAAVQLHF</sequence>
<dbReference type="GeneTree" id="ENSGT01030000234575"/>
<dbReference type="Pfam" id="PF00059">
    <property type="entry name" value="Lectin_C"/>
    <property type="match status" value="1"/>
</dbReference>
<dbReference type="InterPro" id="IPR051379">
    <property type="entry name" value="C-type_Lectin_Receptor_IMM"/>
</dbReference>
<dbReference type="Proteomes" id="UP000694620">
    <property type="component" value="Chromosome 5"/>
</dbReference>
<evidence type="ECO:0000313" key="6">
    <source>
        <dbReference type="Proteomes" id="UP000694620"/>
    </source>
</evidence>
<dbReference type="PROSITE" id="PS50041">
    <property type="entry name" value="C_TYPE_LECTIN_2"/>
    <property type="match status" value="1"/>
</dbReference>
<dbReference type="PANTHER" id="PTHR46746:SF9">
    <property type="entry name" value="CD209 ANTIGEN-LIKE PROTEIN C-LIKE"/>
    <property type="match status" value="1"/>
</dbReference>
<dbReference type="SMART" id="SM00034">
    <property type="entry name" value="CLECT"/>
    <property type="match status" value="1"/>
</dbReference>
<reference evidence="5" key="1">
    <citation type="submission" date="2021-06" db="EMBL/GenBank/DDBJ databases">
        <authorList>
            <consortium name="Wellcome Sanger Institute Data Sharing"/>
        </authorList>
    </citation>
    <scope>NUCLEOTIDE SEQUENCE [LARGE SCALE GENOMIC DNA]</scope>
</reference>
<dbReference type="InterPro" id="IPR001304">
    <property type="entry name" value="C-type_lectin-like"/>
</dbReference>
<keyword evidence="3" id="KW-0472">Membrane</keyword>
<evidence type="ECO:0000259" key="4">
    <source>
        <dbReference type="PROSITE" id="PS50041"/>
    </source>
</evidence>
<dbReference type="CDD" id="cd03590">
    <property type="entry name" value="CLECT_DC-SIGN_like"/>
    <property type="match status" value="1"/>
</dbReference>
<evidence type="ECO:0000313" key="5">
    <source>
        <dbReference type="Ensembl" id="ENSECRP00000002640.1"/>
    </source>
</evidence>
<feature type="transmembrane region" description="Helical" evidence="3">
    <location>
        <begin position="89"/>
        <end position="109"/>
    </location>
</feature>
<keyword evidence="3" id="KW-1133">Transmembrane helix</keyword>
<evidence type="ECO:0000256" key="1">
    <source>
        <dbReference type="ARBA" id="ARBA00022734"/>
    </source>
</evidence>
<dbReference type="InterPro" id="IPR016186">
    <property type="entry name" value="C-type_lectin-like/link_sf"/>
</dbReference>
<dbReference type="InterPro" id="IPR033989">
    <property type="entry name" value="CD209-like_CTLD"/>
</dbReference>
<dbReference type="InterPro" id="IPR016187">
    <property type="entry name" value="CTDL_fold"/>
</dbReference>
<keyword evidence="2" id="KW-1015">Disulfide bond</keyword>
<evidence type="ECO:0000256" key="2">
    <source>
        <dbReference type="ARBA" id="ARBA00023157"/>
    </source>
</evidence>
<organism evidence="5 6">
    <name type="scientific">Erpetoichthys calabaricus</name>
    <name type="common">Rope fish</name>
    <name type="synonym">Calamoichthys calabaricus</name>
    <dbReference type="NCBI Taxonomy" id="27687"/>
    <lineage>
        <taxon>Eukaryota</taxon>
        <taxon>Metazoa</taxon>
        <taxon>Chordata</taxon>
        <taxon>Craniata</taxon>
        <taxon>Vertebrata</taxon>
        <taxon>Euteleostomi</taxon>
        <taxon>Actinopterygii</taxon>
        <taxon>Polypteriformes</taxon>
        <taxon>Polypteridae</taxon>
        <taxon>Erpetoichthys</taxon>
    </lineage>
</organism>
<gene>
    <name evidence="5" type="primary">LOC114652582</name>
</gene>
<evidence type="ECO:0000256" key="3">
    <source>
        <dbReference type="SAM" id="Phobius"/>
    </source>
</evidence>
<accession>A0A8C4RJE9</accession>
<reference evidence="5" key="2">
    <citation type="submission" date="2025-08" db="UniProtKB">
        <authorList>
            <consortium name="Ensembl"/>
        </authorList>
    </citation>
    <scope>IDENTIFICATION</scope>
</reference>
<dbReference type="SUPFAM" id="SSF56436">
    <property type="entry name" value="C-type lectin-like"/>
    <property type="match status" value="1"/>
</dbReference>
<name>A0A8C4RJE9_ERPCA</name>
<dbReference type="PANTHER" id="PTHR46746">
    <property type="entry name" value="KILLER CELL LECTIN-LIKE RECEPTOR SUBFAMILY F MEMBER 2"/>
    <property type="match status" value="1"/>
</dbReference>
<dbReference type="Ensembl" id="ENSECRT00000002681.1">
    <property type="protein sequence ID" value="ENSECRP00000002640.1"/>
    <property type="gene ID" value="ENSECRG00000001806.1"/>
</dbReference>
<keyword evidence="1" id="KW-0430">Lectin</keyword>
<proteinExistence type="predicted"/>
<dbReference type="AlphaFoldDB" id="A0A8C4RJE9"/>
<keyword evidence="6" id="KW-1185">Reference proteome</keyword>
<dbReference type="Gene3D" id="3.10.100.10">
    <property type="entry name" value="Mannose-Binding Protein A, subunit A"/>
    <property type="match status" value="1"/>
</dbReference>
<reference evidence="5" key="3">
    <citation type="submission" date="2025-09" db="UniProtKB">
        <authorList>
            <consortium name="Ensembl"/>
        </authorList>
    </citation>
    <scope>IDENTIFICATION</scope>
</reference>
<keyword evidence="3" id="KW-0812">Transmembrane</keyword>